<feature type="active site" description="Proton acceptor" evidence="4">
    <location>
        <position position="322"/>
    </location>
</feature>
<dbReference type="GO" id="GO:0010181">
    <property type="term" value="F:FMN binding"/>
    <property type="evidence" value="ECO:0007669"/>
    <property type="project" value="InterPro"/>
</dbReference>
<dbReference type="PROSITE" id="PS51349">
    <property type="entry name" value="FMN_HYDROXY_ACID_DH_2"/>
    <property type="match status" value="1"/>
</dbReference>
<protein>
    <submittedName>
        <fullName evidence="7">Lactate 2-monooxygenase</fullName>
    </submittedName>
</protein>
<comment type="similarity">
    <text evidence="3">Belongs to the FMN-dependent alpha-hydroxy acid dehydrogenase family.</text>
</comment>
<accession>A0A4D7B5K4</accession>
<feature type="binding site" evidence="5">
    <location>
        <begin position="352"/>
        <end position="356"/>
    </location>
    <ligand>
        <name>FMN</name>
        <dbReference type="ChEBI" id="CHEBI:58210"/>
    </ligand>
</feature>
<comment type="cofactor">
    <cofactor evidence="1">
        <name>FMN</name>
        <dbReference type="ChEBI" id="CHEBI:58210"/>
    </cofactor>
</comment>
<organism evidence="7 8">
    <name type="scientific">Phreatobacter stygius</name>
    <dbReference type="NCBI Taxonomy" id="1940610"/>
    <lineage>
        <taxon>Bacteria</taxon>
        <taxon>Pseudomonadati</taxon>
        <taxon>Pseudomonadota</taxon>
        <taxon>Alphaproteobacteria</taxon>
        <taxon>Hyphomicrobiales</taxon>
        <taxon>Phreatobacteraceae</taxon>
        <taxon>Phreatobacter</taxon>
    </lineage>
</organism>
<feature type="binding site" evidence="5">
    <location>
        <position position="159"/>
    </location>
    <ligand>
        <name>FMN</name>
        <dbReference type="ChEBI" id="CHEBI:58210"/>
    </ligand>
</feature>
<dbReference type="InterPro" id="IPR013785">
    <property type="entry name" value="Aldolase_TIM"/>
</dbReference>
<evidence type="ECO:0000313" key="8">
    <source>
        <dbReference type="Proteomes" id="UP000298781"/>
    </source>
</evidence>
<proteinExistence type="inferred from homology"/>
<feature type="binding site" evidence="5">
    <location>
        <begin position="375"/>
        <end position="376"/>
    </location>
    <ligand>
        <name>FMN</name>
        <dbReference type="ChEBI" id="CHEBI:58210"/>
    </ligand>
</feature>
<name>A0A4D7B5K4_9HYPH</name>
<feature type="binding site" evidence="5">
    <location>
        <position position="298"/>
    </location>
    <ligand>
        <name>FMN</name>
        <dbReference type="ChEBI" id="CHEBI:58210"/>
    </ligand>
</feature>
<evidence type="ECO:0000259" key="6">
    <source>
        <dbReference type="PROSITE" id="PS51349"/>
    </source>
</evidence>
<feature type="binding site" evidence="5">
    <location>
        <position position="196"/>
    </location>
    <ligand>
        <name>glyoxylate</name>
        <dbReference type="ChEBI" id="CHEBI:36655"/>
    </ligand>
</feature>
<keyword evidence="8" id="KW-1185">Reference proteome</keyword>
<feature type="binding site" evidence="5">
    <location>
        <begin position="108"/>
        <end position="110"/>
    </location>
    <ligand>
        <name>FMN</name>
        <dbReference type="ChEBI" id="CHEBI:58210"/>
    </ligand>
</feature>
<feature type="binding site" evidence="5">
    <location>
        <position position="322"/>
    </location>
    <ligand>
        <name>glyoxylate</name>
        <dbReference type="ChEBI" id="CHEBI:36655"/>
    </ligand>
</feature>
<dbReference type="PANTHER" id="PTHR10578:SF143">
    <property type="entry name" value="FMN-DEPENDENT ALPHA-HYDROXY ACID DEHYDROGENASE PB1A11.03"/>
    <property type="match status" value="1"/>
</dbReference>
<evidence type="ECO:0000256" key="4">
    <source>
        <dbReference type="PIRSR" id="PIRSR000138-1"/>
    </source>
</evidence>
<dbReference type="EMBL" id="CP039690">
    <property type="protein sequence ID" value="QCI63287.1"/>
    <property type="molecule type" value="Genomic_DNA"/>
</dbReference>
<evidence type="ECO:0000256" key="1">
    <source>
        <dbReference type="ARBA" id="ARBA00001917"/>
    </source>
</evidence>
<dbReference type="SUPFAM" id="SSF51395">
    <property type="entry name" value="FMN-linked oxidoreductases"/>
    <property type="match status" value="1"/>
</dbReference>
<reference evidence="7 8" key="1">
    <citation type="submission" date="2019-04" db="EMBL/GenBank/DDBJ databases">
        <title>Phreatobacter aquaticus sp. nov.</title>
        <authorList>
            <person name="Choi A."/>
        </authorList>
    </citation>
    <scope>NUCLEOTIDE SEQUENCE [LARGE SCALE GENOMIC DNA]</scope>
    <source>
        <strain evidence="7 8">KCTC 52518</strain>
    </source>
</reference>
<gene>
    <name evidence="7" type="ORF">E8M01_02990</name>
</gene>
<dbReference type="InterPro" id="IPR037396">
    <property type="entry name" value="FMN_HAD"/>
</dbReference>
<dbReference type="InterPro" id="IPR012133">
    <property type="entry name" value="Alpha-hydoxy_acid_DH_FMN"/>
</dbReference>
<dbReference type="Pfam" id="PF01070">
    <property type="entry name" value="FMN_dh"/>
    <property type="match status" value="1"/>
</dbReference>
<feature type="binding site" evidence="5">
    <location>
        <position position="187"/>
    </location>
    <ligand>
        <name>FMN</name>
        <dbReference type="ChEBI" id="CHEBI:58210"/>
    </ligand>
</feature>
<feature type="binding site" evidence="5">
    <location>
        <position position="137"/>
    </location>
    <ligand>
        <name>FMN</name>
        <dbReference type="ChEBI" id="CHEBI:58210"/>
    </ligand>
</feature>
<keyword evidence="5" id="KW-0285">Flavoprotein</keyword>
<feature type="binding site" evidence="5">
    <location>
        <position position="161"/>
    </location>
    <ligand>
        <name>glyoxylate</name>
        <dbReference type="ChEBI" id="CHEBI:36655"/>
    </ligand>
</feature>
<dbReference type="PANTHER" id="PTHR10578">
    <property type="entry name" value="S -2-HYDROXY-ACID OXIDASE-RELATED"/>
    <property type="match status" value="1"/>
</dbReference>
<evidence type="ECO:0000256" key="3">
    <source>
        <dbReference type="ARBA" id="ARBA00024042"/>
    </source>
</evidence>
<dbReference type="GO" id="GO:0004497">
    <property type="term" value="F:monooxygenase activity"/>
    <property type="evidence" value="ECO:0007669"/>
    <property type="project" value="UniProtKB-KW"/>
</dbReference>
<feature type="domain" description="FMN hydroxy acid dehydrogenase" evidence="6">
    <location>
        <begin position="29"/>
        <end position="424"/>
    </location>
</feature>
<dbReference type="PROSITE" id="PS00557">
    <property type="entry name" value="FMN_HYDROXY_ACID_DH_1"/>
    <property type="match status" value="1"/>
</dbReference>
<keyword evidence="5" id="KW-0288">FMN</keyword>
<evidence type="ECO:0000256" key="5">
    <source>
        <dbReference type="PIRSR" id="PIRSR000138-2"/>
    </source>
</evidence>
<keyword evidence="2" id="KW-0560">Oxidoreductase</keyword>
<dbReference type="PIRSF" id="PIRSF000138">
    <property type="entry name" value="Al-hdrx_acd_dh"/>
    <property type="match status" value="1"/>
</dbReference>
<evidence type="ECO:0000313" key="7">
    <source>
        <dbReference type="EMBL" id="QCI63287.1"/>
    </source>
</evidence>
<sequence length="424" mass="44723">MTDPAGSPPPPGPGRTRQTSIYLRGLGGKLPAVPVAPAALEDAAGRAMAKNAFGYVAGGAGMERTMAANRAAFDRLAIVPRMLVDASRRDFSVSLFGRTHKAPFLLAPIGVLEMAHKQAEHAVARAARAEGIGMVFSNQASVAMEQVAATLGDTPRWFQLYWSTDDDLTRSLVARAEKSGCEAIVLTLDTTILGWRPRDLDLASLPFLRGQGLAQYLTDPVFLKTLPPTPPVSPIKPSGLDLVTALIDLMSAARRFGLSLTTARSAVARFTQIYSRPDLVWDDVSRLKEMTRLPVLLKGIQSAADAKQAVERGVDGIVVSNHGGRQVDGAIGSLDALPGVVAAAGATPVLFDSGVRSGADMFKALALGARAVLLGRPYVYGLAVAGEQGVTEVIQNMIAELDITMALTGCRSVADIAKAEMVRS</sequence>
<keyword evidence="7" id="KW-0503">Monooxygenase</keyword>
<dbReference type="InterPro" id="IPR000262">
    <property type="entry name" value="FMN-dep_DH"/>
</dbReference>
<dbReference type="KEGG" id="pstg:E8M01_02990"/>
<dbReference type="InterPro" id="IPR008259">
    <property type="entry name" value="FMN_hydac_DH_AS"/>
</dbReference>
<dbReference type="RefSeq" id="WP_136958746.1">
    <property type="nucleotide sequence ID" value="NZ_CP039690.1"/>
</dbReference>
<dbReference type="Gene3D" id="3.20.20.70">
    <property type="entry name" value="Aldolase class I"/>
    <property type="match status" value="1"/>
</dbReference>
<dbReference type="AlphaFoldDB" id="A0A4D7B5K4"/>
<dbReference type="OrthoDB" id="9770452at2"/>
<dbReference type="Proteomes" id="UP000298781">
    <property type="component" value="Chromosome"/>
</dbReference>
<feature type="binding site" evidence="5">
    <location>
        <position position="320"/>
    </location>
    <ligand>
        <name>FMN</name>
        <dbReference type="ChEBI" id="CHEBI:58210"/>
    </ligand>
</feature>
<evidence type="ECO:0000256" key="2">
    <source>
        <dbReference type="ARBA" id="ARBA00023002"/>
    </source>
</evidence>
<feature type="binding site" evidence="5">
    <location>
        <position position="325"/>
    </location>
    <ligand>
        <name>glyoxylate</name>
        <dbReference type="ChEBI" id="CHEBI:36655"/>
    </ligand>
</feature>
<feature type="binding site" evidence="5">
    <location>
        <position position="55"/>
    </location>
    <ligand>
        <name>glyoxylate</name>
        <dbReference type="ChEBI" id="CHEBI:36655"/>
    </ligand>
</feature>